<comment type="caution">
    <text evidence="2">The sequence shown here is derived from an EMBL/GenBank/DDBJ whole genome shotgun (WGS) entry which is preliminary data.</text>
</comment>
<evidence type="ECO:0008006" key="4">
    <source>
        <dbReference type="Google" id="ProtNLM"/>
    </source>
</evidence>
<dbReference type="AlphaFoldDB" id="A0A4Q2ULV2"/>
<protein>
    <recommendedName>
        <fullName evidence="4">DUF4345 domain-containing protein</fullName>
    </recommendedName>
</protein>
<organism evidence="2 3">
    <name type="scientific">Spirosoma sordidisoli</name>
    <dbReference type="NCBI Taxonomy" id="2502893"/>
    <lineage>
        <taxon>Bacteria</taxon>
        <taxon>Pseudomonadati</taxon>
        <taxon>Bacteroidota</taxon>
        <taxon>Cytophagia</taxon>
        <taxon>Cytophagales</taxon>
        <taxon>Cytophagaceae</taxon>
        <taxon>Spirosoma</taxon>
    </lineage>
</organism>
<keyword evidence="1" id="KW-0472">Membrane</keyword>
<proteinExistence type="predicted"/>
<dbReference type="Proteomes" id="UP000290407">
    <property type="component" value="Unassembled WGS sequence"/>
</dbReference>
<evidence type="ECO:0000313" key="2">
    <source>
        <dbReference type="EMBL" id="RYC68500.1"/>
    </source>
</evidence>
<accession>A0A4Q2ULV2</accession>
<reference evidence="2 3" key="1">
    <citation type="submission" date="2019-01" db="EMBL/GenBank/DDBJ databases">
        <title>Spirosoma flava sp. nov., a propanil-degrading bacterium isolated from herbicide-contaminated soil.</title>
        <authorList>
            <person name="Zhang L."/>
            <person name="Jiang J.-D."/>
        </authorList>
    </citation>
    <scope>NUCLEOTIDE SEQUENCE [LARGE SCALE GENOMIC DNA]</scope>
    <source>
        <strain evidence="2 3">TY50</strain>
    </source>
</reference>
<keyword evidence="1" id="KW-1133">Transmembrane helix</keyword>
<feature type="transmembrane region" description="Helical" evidence="1">
    <location>
        <begin position="79"/>
        <end position="97"/>
    </location>
</feature>
<evidence type="ECO:0000313" key="3">
    <source>
        <dbReference type="Proteomes" id="UP000290407"/>
    </source>
</evidence>
<keyword evidence="3" id="KW-1185">Reference proteome</keyword>
<evidence type="ECO:0000256" key="1">
    <source>
        <dbReference type="SAM" id="Phobius"/>
    </source>
</evidence>
<feature type="transmembrane region" description="Helical" evidence="1">
    <location>
        <begin position="9"/>
        <end position="27"/>
    </location>
</feature>
<gene>
    <name evidence="2" type="ORF">EQG79_19295</name>
</gene>
<sequence>MNSLALMKVIYAANTLVAGWISLTSLFMPRVAQVTVFSNSIAYSEAIRLVGALWGGIFVLSALGLFFPQSMSLVLLFQLIYKTSWLLVVALPAYLTSQPYPKAMAAFFLVWVVVLPFAIPWGWLFSR</sequence>
<name>A0A4Q2ULV2_9BACT</name>
<dbReference type="EMBL" id="SBLB01000005">
    <property type="protein sequence ID" value="RYC68500.1"/>
    <property type="molecule type" value="Genomic_DNA"/>
</dbReference>
<dbReference type="RefSeq" id="WP_129603289.1">
    <property type="nucleotide sequence ID" value="NZ_SBLB01000005.1"/>
</dbReference>
<keyword evidence="1" id="KW-0812">Transmembrane</keyword>
<feature type="transmembrane region" description="Helical" evidence="1">
    <location>
        <begin position="103"/>
        <end position="125"/>
    </location>
</feature>
<feature type="transmembrane region" description="Helical" evidence="1">
    <location>
        <begin position="47"/>
        <end position="67"/>
    </location>
</feature>